<feature type="binding site" evidence="11">
    <location>
        <position position="282"/>
    </location>
    <ligand>
        <name>Mg(2+)</name>
        <dbReference type="ChEBI" id="CHEBI:18420"/>
    </ligand>
</feature>
<dbReference type="InterPro" id="IPR003374">
    <property type="entry name" value="ApbE-like_sf"/>
</dbReference>
<evidence type="ECO:0000256" key="1">
    <source>
        <dbReference type="ARBA" id="ARBA00011955"/>
    </source>
</evidence>
<dbReference type="Proteomes" id="UP000264062">
    <property type="component" value="Unassembled WGS sequence"/>
</dbReference>
<keyword evidence="12" id="KW-1003">Cell membrane</keyword>
<keyword evidence="12" id="KW-0472">Membrane</keyword>
<reference evidence="13 14" key="1">
    <citation type="journal article" date="2018" name="Nat. Biotechnol.">
        <title>A standardized bacterial taxonomy based on genome phylogeny substantially revises the tree of life.</title>
        <authorList>
            <person name="Parks D.H."/>
            <person name="Chuvochina M."/>
            <person name="Waite D.W."/>
            <person name="Rinke C."/>
            <person name="Skarshewski A."/>
            <person name="Chaumeil P.A."/>
            <person name="Hugenholtz P."/>
        </authorList>
    </citation>
    <scope>NUCLEOTIDE SEQUENCE [LARGE SCALE GENOMIC DNA]</scope>
    <source>
        <strain evidence="13">UBA9956</strain>
    </source>
</reference>
<dbReference type="AlphaFoldDB" id="A0A350HAP6"/>
<comment type="function">
    <text evidence="12">Flavin transferase that catalyzes the transfer of the FMN moiety of FAD and its covalent binding to the hydroxyl group of a threonine residue in a target flavoprotein.</text>
</comment>
<organism evidence="13 14">
    <name type="scientific">candidate division WOR-3 bacterium</name>
    <dbReference type="NCBI Taxonomy" id="2052148"/>
    <lineage>
        <taxon>Bacteria</taxon>
        <taxon>Bacteria division WOR-3</taxon>
    </lineage>
</organism>
<proteinExistence type="inferred from homology"/>
<evidence type="ECO:0000256" key="2">
    <source>
        <dbReference type="ARBA" id="ARBA00016337"/>
    </source>
</evidence>
<dbReference type="Gene3D" id="3.10.520.10">
    <property type="entry name" value="ApbE-like domains"/>
    <property type="match status" value="1"/>
</dbReference>
<dbReference type="EC" id="2.7.1.180" evidence="1 10"/>
<dbReference type="PANTHER" id="PTHR30040">
    <property type="entry name" value="THIAMINE BIOSYNTHESIS LIPOPROTEIN APBE"/>
    <property type="match status" value="1"/>
</dbReference>
<evidence type="ECO:0000256" key="6">
    <source>
        <dbReference type="ARBA" id="ARBA00022827"/>
    </source>
</evidence>
<evidence type="ECO:0000256" key="9">
    <source>
        <dbReference type="ARBA" id="ARBA00048540"/>
    </source>
</evidence>
<dbReference type="EMBL" id="DMZY01000163">
    <property type="protein sequence ID" value="HAV92612.1"/>
    <property type="molecule type" value="Genomic_DNA"/>
</dbReference>
<keyword evidence="7 10" id="KW-0460">Magnesium</keyword>
<keyword evidence="4 10" id="KW-0808">Transferase</keyword>
<dbReference type="PIRSF" id="PIRSF006268">
    <property type="entry name" value="ApbE"/>
    <property type="match status" value="1"/>
</dbReference>
<dbReference type="GO" id="GO:0016740">
    <property type="term" value="F:transferase activity"/>
    <property type="evidence" value="ECO:0007669"/>
    <property type="project" value="UniProtKB-UniRule"/>
</dbReference>
<comment type="similarity">
    <text evidence="10 12">Belongs to the ApbE family.</text>
</comment>
<dbReference type="InterPro" id="IPR024932">
    <property type="entry name" value="ApbE"/>
</dbReference>
<keyword evidence="6 10" id="KW-0274">FAD</keyword>
<protein>
    <recommendedName>
        <fullName evidence="2 10">FAD:protein FMN transferase</fullName>
        <ecNumber evidence="1 10">2.7.1.180</ecNumber>
    </recommendedName>
    <alternativeName>
        <fullName evidence="8 10">Flavin transferase</fullName>
    </alternativeName>
</protein>
<dbReference type="GO" id="GO:0005886">
    <property type="term" value="C:plasma membrane"/>
    <property type="evidence" value="ECO:0007669"/>
    <property type="project" value="UniProtKB-SubCell"/>
</dbReference>
<keyword evidence="5 10" id="KW-0479">Metal-binding</keyword>
<gene>
    <name evidence="13" type="ORF">DCW38_05465</name>
</gene>
<comment type="caution">
    <text evidence="13">The sequence shown here is derived from an EMBL/GenBank/DDBJ whole genome shotgun (WGS) entry which is preliminary data.</text>
</comment>
<sequence length="307" mass="34469">MKIRNTAILLIVIILLTSCALENRRKRVFFAMGNIPVEVTLYSKENLDFESALQEIQNEIFRLDTMLSKYNQSSAVYKFNASAVSSFAPSEMRSIYSASDSLGKISGGLFDVRAETVLSYYKRCEELQRVISDDSIDAMVMILKKDSIYIKGDSIFKSNPLLKIDFGGIAKGYFGDRVIDIMKKYNFKKGIVNLGGDIVAFNESDKAFFKIGIRSSKDDSIVRIDSILNGSIVTSGDYFRYYEINGKKYCHIINPLTGFQHNEIHSVTVKAPSGAEADAFATALMLMTGKEREVFLENNKDISVFIQ</sequence>
<evidence type="ECO:0000256" key="10">
    <source>
        <dbReference type="PIRNR" id="PIRNR006268"/>
    </source>
</evidence>
<keyword evidence="3 10" id="KW-0285">Flavoprotein</keyword>
<feature type="binding site" evidence="11">
    <location>
        <position position="278"/>
    </location>
    <ligand>
        <name>Mg(2+)</name>
        <dbReference type="ChEBI" id="CHEBI:18420"/>
    </ligand>
</feature>
<evidence type="ECO:0000256" key="3">
    <source>
        <dbReference type="ARBA" id="ARBA00022630"/>
    </source>
</evidence>
<dbReference type="GO" id="GO:0046872">
    <property type="term" value="F:metal ion binding"/>
    <property type="evidence" value="ECO:0007669"/>
    <property type="project" value="UniProtKB-UniRule"/>
</dbReference>
<accession>A0A350HAP6</accession>
<dbReference type="SUPFAM" id="SSF143631">
    <property type="entry name" value="ApbE-like"/>
    <property type="match status" value="1"/>
</dbReference>
<evidence type="ECO:0000256" key="12">
    <source>
        <dbReference type="RuleBase" id="RU363002"/>
    </source>
</evidence>
<keyword evidence="12" id="KW-0997">Cell inner membrane</keyword>
<evidence type="ECO:0000313" key="13">
    <source>
        <dbReference type="EMBL" id="HAV92612.1"/>
    </source>
</evidence>
<evidence type="ECO:0000256" key="4">
    <source>
        <dbReference type="ARBA" id="ARBA00022679"/>
    </source>
</evidence>
<evidence type="ECO:0000256" key="11">
    <source>
        <dbReference type="PIRSR" id="PIRSR006268-2"/>
    </source>
</evidence>
<evidence type="ECO:0000256" key="8">
    <source>
        <dbReference type="ARBA" id="ARBA00031306"/>
    </source>
</evidence>
<name>A0A350HAP6_UNCW3</name>
<comment type="catalytic activity">
    <reaction evidence="9 10 12">
        <text>L-threonyl-[protein] + FAD = FMN-L-threonyl-[protein] + AMP + H(+)</text>
        <dbReference type="Rhea" id="RHEA:36847"/>
        <dbReference type="Rhea" id="RHEA-COMP:11060"/>
        <dbReference type="Rhea" id="RHEA-COMP:11061"/>
        <dbReference type="ChEBI" id="CHEBI:15378"/>
        <dbReference type="ChEBI" id="CHEBI:30013"/>
        <dbReference type="ChEBI" id="CHEBI:57692"/>
        <dbReference type="ChEBI" id="CHEBI:74257"/>
        <dbReference type="ChEBI" id="CHEBI:456215"/>
        <dbReference type="EC" id="2.7.1.180"/>
    </reaction>
</comment>
<evidence type="ECO:0000256" key="5">
    <source>
        <dbReference type="ARBA" id="ARBA00022723"/>
    </source>
</evidence>
<feature type="binding site" evidence="11">
    <location>
        <position position="168"/>
    </location>
    <ligand>
        <name>Mg(2+)</name>
        <dbReference type="ChEBI" id="CHEBI:18420"/>
    </ligand>
</feature>
<comment type="cofactor">
    <cofactor evidence="11">
        <name>Mg(2+)</name>
        <dbReference type="ChEBI" id="CHEBI:18420"/>
    </cofactor>
    <cofactor evidence="11">
        <name>Mn(2+)</name>
        <dbReference type="ChEBI" id="CHEBI:29035"/>
    </cofactor>
    <text evidence="11">Magnesium. Can also use manganese.</text>
</comment>
<keyword evidence="12" id="KW-0449">Lipoprotein</keyword>
<dbReference type="Pfam" id="PF02424">
    <property type="entry name" value="ApbE"/>
    <property type="match status" value="1"/>
</dbReference>
<comment type="subcellular location">
    <subcellularLocation>
        <location evidence="12">Cell inner membrane</location>
        <topology evidence="12">Lipid-anchor</topology>
        <orientation evidence="12">Periplasmic side</orientation>
    </subcellularLocation>
</comment>
<evidence type="ECO:0000256" key="7">
    <source>
        <dbReference type="ARBA" id="ARBA00022842"/>
    </source>
</evidence>
<dbReference type="PROSITE" id="PS51257">
    <property type="entry name" value="PROKAR_LIPOPROTEIN"/>
    <property type="match status" value="1"/>
</dbReference>
<evidence type="ECO:0000313" key="14">
    <source>
        <dbReference type="Proteomes" id="UP000264062"/>
    </source>
</evidence>
<dbReference type="PANTHER" id="PTHR30040:SF2">
    <property type="entry name" value="FAD:PROTEIN FMN TRANSFERASE"/>
    <property type="match status" value="1"/>
</dbReference>